<name>A0A0F9GRC4_9ZZZZ</name>
<gene>
    <name evidence="1" type="ORF">LCGC14_2089440</name>
</gene>
<proteinExistence type="predicted"/>
<sequence length="108" mass="12100">MDNQDPDLMLDYYKLVVAFRSVSRRAANRLAEIRKLEAKIEQCPATHKVSNECFCAKGCSCSCHPQNTAHQLANSMPPRCWSCHAGQPTSNDKECWNCGATIPTRLKT</sequence>
<protein>
    <submittedName>
        <fullName evidence="1">Uncharacterized protein</fullName>
    </submittedName>
</protein>
<dbReference type="AlphaFoldDB" id="A0A0F9GRC4"/>
<dbReference type="EMBL" id="LAZR01025416">
    <property type="protein sequence ID" value="KKL71985.1"/>
    <property type="molecule type" value="Genomic_DNA"/>
</dbReference>
<accession>A0A0F9GRC4</accession>
<reference evidence="1" key="1">
    <citation type="journal article" date="2015" name="Nature">
        <title>Complex archaea that bridge the gap between prokaryotes and eukaryotes.</title>
        <authorList>
            <person name="Spang A."/>
            <person name="Saw J.H."/>
            <person name="Jorgensen S.L."/>
            <person name="Zaremba-Niedzwiedzka K."/>
            <person name="Martijn J."/>
            <person name="Lind A.E."/>
            <person name="van Eijk R."/>
            <person name="Schleper C."/>
            <person name="Guy L."/>
            <person name="Ettema T.J."/>
        </authorList>
    </citation>
    <scope>NUCLEOTIDE SEQUENCE</scope>
</reference>
<comment type="caution">
    <text evidence="1">The sequence shown here is derived from an EMBL/GenBank/DDBJ whole genome shotgun (WGS) entry which is preliminary data.</text>
</comment>
<evidence type="ECO:0000313" key="1">
    <source>
        <dbReference type="EMBL" id="KKL71985.1"/>
    </source>
</evidence>
<organism evidence="1">
    <name type="scientific">marine sediment metagenome</name>
    <dbReference type="NCBI Taxonomy" id="412755"/>
    <lineage>
        <taxon>unclassified sequences</taxon>
        <taxon>metagenomes</taxon>
        <taxon>ecological metagenomes</taxon>
    </lineage>
</organism>